<feature type="region of interest" description="Disordered" evidence="1">
    <location>
        <begin position="1"/>
        <end position="74"/>
    </location>
</feature>
<dbReference type="AlphaFoldDB" id="A0AAV2DXG4"/>
<dbReference type="Proteomes" id="UP001497516">
    <property type="component" value="Chromosome 3"/>
</dbReference>
<feature type="compositionally biased region" description="Pro residues" evidence="1">
    <location>
        <begin position="46"/>
        <end position="56"/>
    </location>
</feature>
<organism evidence="2 3">
    <name type="scientific">Linum trigynum</name>
    <dbReference type="NCBI Taxonomy" id="586398"/>
    <lineage>
        <taxon>Eukaryota</taxon>
        <taxon>Viridiplantae</taxon>
        <taxon>Streptophyta</taxon>
        <taxon>Embryophyta</taxon>
        <taxon>Tracheophyta</taxon>
        <taxon>Spermatophyta</taxon>
        <taxon>Magnoliopsida</taxon>
        <taxon>eudicotyledons</taxon>
        <taxon>Gunneridae</taxon>
        <taxon>Pentapetalae</taxon>
        <taxon>rosids</taxon>
        <taxon>fabids</taxon>
        <taxon>Malpighiales</taxon>
        <taxon>Linaceae</taxon>
        <taxon>Linum</taxon>
    </lineage>
</organism>
<dbReference type="EMBL" id="OZ034816">
    <property type="protein sequence ID" value="CAL1378172.1"/>
    <property type="molecule type" value="Genomic_DNA"/>
</dbReference>
<evidence type="ECO:0000256" key="1">
    <source>
        <dbReference type="SAM" id="MobiDB-lite"/>
    </source>
</evidence>
<reference evidence="2 3" key="1">
    <citation type="submission" date="2024-04" db="EMBL/GenBank/DDBJ databases">
        <authorList>
            <person name="Fracassetti M."/>
        </authorList>
    </citation>
    <scope>NUCLEOTIDE SEQUENCE [LARGE SCALE GENOMIC DNA]</scope>
</reference>
<proteinExistence type="predicted"/>
<feature type="compositionally biased region" description="Polar residues" evidence="1">
    <location>
        <begin position="1"/>
        <end position="18"/>
    </location>
</feature>
<accession>A0AAV2DXG4</accession>
<keyword evidence="3" id="KW-1185">Reference proteome</keyword>
<name>A0AAV2DXG4_9ROSI</name>
<protein>
    <submittedName>
        <fullName evidence="2">Uncharacterized protein</fullName>
    </submittedName>
</protein>
<sequence>MFYSSSSTTNPLFNTSLGLPSFDTDDDMDDALPGFDHPPDDTLPPSTSPPPPPSPPLVRCSMRSTQGIPPPRHRDYVTYEVDSYFIPTRYPQAKDDPNWNRAMTEEVTTLRANETWVVVPRPVDRPVVGSRWFTR</sequence>
<gene>
    <name evidence="2" type="ORF">LTRI10_LOCUS19772</name>
</gene>
<evidence type="ECO:0000313" key="3">
    <source>
        <dbReference type="Proteomes" id="UP001497516"/>
    </source>
</evidence>
<evidence type="ECO:0000313" key="2">
    <source>
        <dbReference type="EMBL" id="CAL1378172.1"/>
    </source>
</evidence>